<dbReference type="OrthoDB" id="333176at2759"/>
<evidence type="ECO:0000313" key="2">
    <source>
        <dbReference type="EMBL" id="KHJ86820.1"/>
    </source>
</evidence>
<gene>
    <name evidence="2" type="ORF">OESDEN_13419</name>
</gene>
<dbReference type="InterPro" id="IPR018613">
    <property type="entry name" value="Ccdc97-like"/>
</dbReference>
<keyword evidence="3" id="KW-1185">Reference proteome</keyword>
<reference evidence="2 3" key="1">
    <citation type="submission" date="2014-03" db="EMBL/GenBank/DDBJ databases">
        <title>Draft genome of the hookworm Oesophagostomum dentatum.</title>
        <authorList>
            <person name="Mitreva M."/>
        </authorList>
    </citation>
    <scope>NUCLEOTIDE SEQUENCE [LARGE SCALE GENOMIC DNA]</scope>
    <source>
        <strain evidence="2 3">OD-Hann</strain>
    </source>
</reference>
<evidence type="ECO:0000313" key="3">
    <source>
        <dbReference type="Proteomes" id="UP000053660"/>
    </source>
</evidence>
<proteinExistence type="predicted"/>
<organism evidence="2 3">
    <name type="scientific">Oesophagostomum dentatum</name>
    <name type="common">Nodular worm</name>
    <dbReference type="NCBI Taxonomy" id="61180"/>
    <lineage>
        <taxon>Eukaryota</taxon>
        <taxon>Metazoa</taxon>
        <taxon>Ecdysozoa</taxon>
        <taxon>Nematoda</taxon>
        <taxon>Chromadorea</taxon>
        <taxon>Rhabditida</taxon>
        <taxon>Rhabditina</taxon>
        <taxon>Rhabditomorpha</taxon>
        <taxon>Strongyloidea</taxon>
        <taxon>Strongylidae</taxon>
        <taxon>Oesophagostomum</taxon>
    </lineage>
</organism>
<accession>A0A0B1SUE1</accession>
<sequence>MMEDGMDDCPDVLRREFEAYMVERFLTGQDARFFDYDTVDNDVTLEEMDDIRERDQEEKWFDADEDEE</sequence>
<evidence type="ECO:0000259" key="1">
    <source>
        <dbReference type="Pfam" id="PF09747"/>
    </source>
</evidence>
<dbReference type="InterPro" id="IPR040233">
    <property type="entry name" value="CCD97-like_C"/>
</dbReference>
<dbReference type="AlphaFoldDB" id="A0A0B1SUE1"/>
<dbReference type="PANTHER" id="PTHR31840:SF1">
    <property type="entry name" value="COILED-COIL DOMAIN-CONTAINING PROTEIN 97"/>
    <property type="match status" value="1"/>
</dbReference>
<dbReference type="Proteomes" id="UP000053660">
    <property type="component" value="Unassembled WGS sequence"/>
</dbReference>
<dbReference type="Pfam" id="PF09747">
    <property type="entry name" value="CCD97-like_C"/>
    <property type="match status" value="1"/>
</dbReference>
<dbReference type="PANTHER" id="PTHR31840">
    <property type="entry name" value="COILED-COIL DOMAIN-CONTAINING PROTEIN 97"/>
    <property type="match status" value="1"/>
</dbReference>
<feature type="domain" description="CCD97-like C-terminal" evidence="1">
    <location>
        <begin position="11"/>
        <end position="64"/>
    </location>
</feature>
<dbReference type="EMBL" id="KN559329">
    <property type="protein sequence ID" value="KHJ86820.1"/>
    <property type="molecule type" value="Genomic_DNA"/>
</dbReference>
<protein>
    <recommendedName>
        <fullName evidence="1">CCD97-like C-terminal domain-containing protein</fullName>
    </recommendedName>
</protein>
<name>A0A0B1SUE1_OESDE</name>